<dbReference type="GO" id="GO:0004222">
    <property type="term" value="F:metalloendopeptidase activity"/>
    <property type="evidence" value="ECO:0007669"/>
    <property type="project" value="InterPro"/>
</dbReference>
<proteinExistence type="predicted"/>
<dbReference type="Gene3D" id="3.40.390.10">
    <property type="entry name" value="Collagenase (Catalytic Domain)"/>
    <property type="match status" value="1"/>
</dbReference>
<evidence type="ECO:0000313" key="4">
    <source>
        <dbReference type="Proteomes" id="UP000321580"/>
    </source>
</evidence>
<feature type="chain" id="PRO_5022744208" description="Peptidase M12B domain-containing protein" evidence="1">
    <location>
        <begin position="19"/>
        <end position="818"/>
    </location>
</feature>
<dbReference type="AlphaFoldDB" id="A0A5C6RK54"/>
<dbReference type="OrthoDB" id="9792152at2"/>
<feature type="domain" description="Peptidase M12B" evidence="2">
    <location>
        <begin position="222"/>
        <end position="408"/>
    </location>
</feature>
<comment type="caution">
    <text evidence="3">The sequence shown here is derived from an EMBL/GenBank/DDBJ whole genome shotgun (WGS) entry which is preliminary data.</text>
</comment>
<dbReference type="InterPro" id="IPR001590">
    <property type="entry name" value="Peptidase_M12B"/>
</dbReference>
<dbReference type="PROSITE" id="PS50215">
    <property type="entry name" value="ADAM_MEPRO"/>
    <property type="match status" value="1"/>
</dbReference>
<keyword evidence="1" id="KW-0732">Signal</keyword>
<organism evidence="3 4">
    <name type="scientific">Phaeodactylibacter luteus</name>
    <dbReference type="NCBI Taxonomy" id="1564516"/>
    <lineage>
        <taxon>Bacteria</taxon>
        <taxon>Pseudomonadati</taxon>
        <taxon>Bacteroidota</taxon>
        <taxon>Saprospiria</taxon>
        <taxon>Saprospirales</taxon>
        <taxon>Haliscomenobacteraceae</taxon>
        <taxon>Phaeodactylibacter</taxon>
    </lineage>
</organism>
<dbReference type="RefSeq" id="WP_147168511.1">
    <property type="nucleotide sequence ID" value="NZ_VOOR01000037.1"/>
</dbReference>
<accession>A0A5C6RK54</accession>
<dbReference type="Proteomes" id="UP000321580">
    <property type="component" value="Unassembled WGS sequence"/>
</dbReference>
<dbReference type="PANTHER" id="PTHR11905">
    <property type="entry name" value="ADAM A DISINTEGRIN AND METALLOPROTEASE DOMAIN"/>
    <property type="match status" value="1"/>
</dbReference>
<sequence length="818" mass="87137">MRFIMIAAALLAALGCYAQSPLKPADLVAQASVSTSFIRYEPFRAVRTKRAEGSAAGLRPADVQWLEADMERLSQLQMEKPSAIRLALPGIAGRSGIALLLVEVAPALPGFVPRRASDGRPLPRSASGAHYQGTVEGVPGSLAAVSVVEGEIMGLISWPGGGNWVLGRRPNARQAAGGGGHVLYKDTGLLREIPFLCATSDEGDDYVAEQLAPQLEGRTEAPCVGVYLEVDYDIVQEKGGAEPALDFVTALFNQVAVLYANEGVQLRLSEVLLWDGISPYGGTNSFHLLSQFVAERSSFNGDLAHLLSYQASGGVAYLSGLCRATGPQHGFSSISTGFAEVPAYSYSVMVIAHELGHQLGSRHTHACVWNGDNTAIDDCAGVTEGSCPSPGIPQDGGTIMSYCHIREVGIDFTKGFGPQPGNVIRYEIAEAACLQACADTVLAGQDTCAGLPLRLELMTDQYALETQWAIRDTAGEALYQGGPYAGQPNELIVASFCLPQGCYTFEVSDSYGDGICCDFGEGYYLLQDTSGAVLATGGAFGQGDTTLFCLPPADTVSTDTLRCTAVDFSAEGLFSFGGPQDQGQAGFFADGEVLYLHGNAWKAIRLPYTVTPQTVLEFDFGSTQEGEIHGIGFDENETITASRTFRLFGVQSWGISDFANYEGGATWQHYTIPVGAYYTGGFQYLFFTADHDRFPQNGNSYFRNIRIHEGGGCGQSLATGGRLPTGPKQAEASRKGIRVFPNPAQGWVTVALEGAAEGERPQVSLFSASGQFLYGVRPRWSEGQWEARVDAGPLPGGLYYIRAHTATGSWAAPFAKAP</sequence>
<dbReference type="PROSITE" id="PS51257">
    <property type="entry name" value="PROKAR_LIPOPROTEIN"/>
    <property type="match status" value="1"/>
</dbReference>
<reference evidence="3 4" key="1">
    <citation type="submission" date="2019-08" db="EMBL/GenBank/DDBJ databases">
        <title>Genome of Phaeodactylibacter luteus.</title>
        <authorList>
            <person name="Bowman J.P."/>
        </authorList>
    </citation>
    <scope>NUCLEOTIDE SEQUENCE [LARGE SCALE GENOMIC DNA]</scope>
    <source>
        <strain evidence="3 4">KCTC 42180</strain>
    </source>
</reference>
<evidence type="ECO:0000259" key="2">
    <source>
        <dbReference type="PROSITE" id="PS50215"/>
    </source>
</evidence>
<dbReference type="EMBL" id="VOOR01000037">
    <property type="protein sequence ID" value="TXB62080.1"/>
    <property type="molecule type" value="Genomic_DNA"/>
</dbReference>
<protein>
    <recommendedName>
        <fullName evidence="2">Peptidase M12B domain-containing protein</fullName>
    </recommendedName>
</protein>
<dbReference type="PANTHER" id="PTHR11905:SF159">
    <property type="entry name" value="ADAM METALLOPROTEASE"/>
    <property type="match status" value="1"/>
</dbReference>
<evidence type="ECO:0000313" key="3">
    <source>
        <dbReference type="EMBL" id="TXB62080.1"/>
    </source>
</evidence>
<keyword evidence="4" id="KW-1185">Reference proteome</keyword>
<dbReference type="InterPro" id="IPR024079">
    <property type="entry name" value="MetalloPept_cat_dom_sf"/>
</dbReference>
<dbReference type="SUPFAM" id="SSF55486">
    <property type="entry name" value="Metalloproteases ('zincins'), catalytic domain"/>
    <property type="match status" value="1"/>
</dbReference>
<feature type="signal peptide" evidence="1">
    <location>
        <begin position="1"/>
        <end position="18"/>
    </location>
</feature>
<name>A0A5C6RK54_9BACT</name>
<gene>
    <name evidence="3" type="ORF">FRY97_15690</name>
</gene>
<dbReference type="Pfam" id="PF13688">
    <property type="entry name" value="Reprolysin_5"/>
    <property type="match status" value="1"/>
</dbReference>
<dbReference type="GO" id="GO:0006508">
    <property type="term" value="P:proteolysis"/>
    <property type="evidence" value="ECO:0007669"/>
    <property type="project" value="InterPro"/>
</dbReference>
<evidence type="ECO:0000256" key="1">
    <source>
        <dbReference type="SAM" id="SignalP"/>
    </source>
</evidence>